<accession>A0ABW2P9V1</accession>
<dbReference type="RefSeq" id="WP_380829161.1">
    <property type="nucleotide sequence ID" value="NZ_JBHTCG010000017.1"/>
</dbReference>
<gene>
    <name evidence="1" type="ORF">ACFQSB_23710</name>
</gene>
<organism evidence="1 2">
    <name type="scientific">Sphaerisporangium rhizosphaerae</name>
    <dbReference type="NCBI Taxonomy" id="2269375"/>
    <lineage>
        <taxon>Bacteria</taxon>
        <taxon>Bacillati</taxon>
        <taxon>Actinomycetota</taxon>
        <taxon>Actinomycetes</taxon>
        <taxon>Streptosporangiales</taxon>
        <taxon>Streptosporangiaceae</taxon>
        <taxon>Sphaerisporangium</taxon>
    </lineage>
</organism>
<evidence type="ECO:0000313" key="1">
    <source>
        <dbReference type="EMBL" id="MFC7385236.1"/>
    </source>
</evidence>
<reference evidence="2" key="1">
    <citation type="journal article" date="2019" name="Int. J. Syst. Evol. Microbiol.">
        <title>The Global Catalogue of Microorganisms (GCM) 10K type strain sequencing project: providing services to taxonomists for standard genome sequencing and annotation.</title>
        <authorList>
            <consortium name="The Broad Institute Genomics Platform"/>
            <consortium name="The Broad Institute Genome Sequencing Center for Infectious Disease"/>
            <person name="Wu L."/>
            <person name="Ma J."/>
        </authorList>
    </citation>
    <scope>NUCLEOTIDE SEQUENCE [LARGE SCALE GENOMIC DNA]</scope>
    <source>
        <strain evidence="2">CECT 7649</strain>
    </source>
</reference>
<keyword evidence="2" id="KW-1185">Reference proteome</keyword>
<evidence type="ECO:0008006" key="3">
    <source>
        <dbReference type="Google" id="ProtNLM"/>
    </source>
</evidence>
<proteinExistence type="predicted"/>
<sequence>MGNDVAEDLRSEAVGNLTDVRALPLDTIGTMVGAGIVDAKQLPPALSRVSVAAFASSI</sequence>
<evidence type="ECO:0000313" key="2">
    <source>
        <dbReference type="Proteomes" id="UP001596496"/>
    </source>
</evidence>
<comment type="caution">
    <text evidence="1">The sequence shown here is derived from an EMBL/GenBank/DDBJ whole genome shotgun (WGS) entry which is preliminary data.</text>
</comment>
<dbReference type="Proteomes" id="UP001596496">
    <property type="component" value="Unassembled WGS sequence"/>
</dbReference>
<dbReference type="EMBL" id="JBHTCG010000017">
    <property type="protein sequence ID" value="MFC7385236.1"/>
    <property type="molecule type" value="Genomic_DNA"/>
</dbReference>
<protein>
    <recommendedName>
        <fullName evidence="3">FXSXX-COOH protein</fullName>
    </recommendedName>
</protein>
<name>A0ABW2P9V1_9ACTN</name>